<feature type="region of interest" description="Disordered" evidence="4">
    <location>
        <begin position="105"/>
        <end position="124"/>
    </location>
</feature>
<feature type="compositionally biased region" description="Low complexity" evidence="4">
    <location>
        <begin position="111"/>
        <end position="123"/>
    </location>
</feature>
<dbReference type="PANTHER" id="PTHR10913:SF45">
    <property type="entry name" value="FOLLISTATIN, ISOFORM A-RELATED"/>
    <property type="match status" value="1"/>
</dbReference>
<dbReference type="PROSITE" id="PS51465">
    <property type="entry name" value="KAZAL_2"/>
    <property type="match status" value="2"/>
</dbReference>
<feature type="domain" description="Kazal-like" evidence="6">
    <location>
        <begin position="19"/>
        <end position="71"/>
    </location>
</feature>
<dbReference type="OrthoDB" id="343609at2759"/>
<dbReference type="InterPro" id="IPR050653">
    <property type="entry name" value="Prot_Inhib_GrowthFact_Antg"/>
</dbReference>
<dbReference type="AlphaFoldDB" id="A0A3F2RGL5"/>
<keyword evidence="1" id="KW-0646">Protease inhibitor</keyword>
<dbReference type="SUPFAM" id="SSF100895">
    <property type="entry name" value="Kazal-type serine protease inhibitors"/>
    <property type="match status" value="2"/>
</dbReference>
<keyword evidence="5" id="KW-0732">Signal</keyword>
<dbReference type="InterPro" id="IPR036058">
    <property type="entry name" value="Kazal_dom_sf"/>
</dbReference>
<dbReference type="GO" id="GO:0005576">
    <property type="term" value="C:extracellular region"/>
    <property type="evidence" value="ECO:0007669"/>
    <property type="project" value="TreeGrafter"/>
</dbReference>
<feature type="signal peptide" evidence="5">
    <location>
        <begin position="1"/>
        <end position="19"/>
    </location>
</feature>
<dbReference type="Proteomes" id="UP000284657">
    <property type="component" value="Unassembled WGS sequence"/>
</dbReference>
<evidence type="ECO:0000256" key="4">
    <source>
        <dbReference type="SAM" id="MobiDB-lite"/>
    </source>
</evidence>
<feature type="compositionally biased region" description="Low complexity" evidence="4">
    <location>
        <begin position="73"/>
        <end position="87"/>
    </location>
</feature>
<evidence type="ECO:0000256" key="1">
    <source>
        <dbReference type="ARBA" id="ARBA00022690"/>
    </source>
</evidence>
<evidence type="ECO:0000256" key="5">
    <source>
        <dbReference type="SAM" id="SignalP"/>
    </source>
</evidence>
<reference evidence="9 10" key="1">
    <citation type="submission" date="2018-07" db="EMBL/GenBank/DDBJ databases">
        <title>Genome sequencing of oomycete isolates from Chile give support for New Zealand origin for Phytophthora kernoviae and make available the first Nothophytophthora sp. genome.</title>
        <authorList>
            <person name="Studholme D.J."/>
            <person name="Sanfuentes E."/>
            <person name="Panda P."/>
            <person name="Hill R."/>
            <person name="Sambles C."/>
            <person name="Grant M."/>
            <person name="Williams N.M."/>
            <person name="Mcdougal R.L."/>
        </authorList>
    </citation>
    <scope>NUCLEOTIDE SEQUENCE [LARGE SCALE GENOMIC DNA]</scope>
    <source>
        <strain evidence="8">Chile6</strain>
        <strain evidence="7">Chile7</strain>
    </source>
</reference>
<evidence type="ECO:0000256" key="3">
    <source>
        <dbReference type="ARBA" id="ARBA00023157"/>
    </source>
</evidence>
<keyword evidence="2" id="KW-0722">Serine protease inhibitor</keyword>
<evidence type="ECO:0000313" key="7">
    <source>
        <dbReference type="EMBL" id="RLN51158.1"/>
    </source>
</evidence>
<evidence type="ECO:0000313" key="9">
    <source>
        <dbReference type="Proteomes" id="UP000277300"/>
    </source>
</evidence>
<dbReference type="EMBL" id="MBDO02000366">
    <property type="protein sequence ID" value="RLN56456.1"/>
    <property type="molecule type" value="Genomic_DNA"/>
</dbReference>
<protein>
    <recommendedName>
        <fullName evidence="6">Kazal-like domain-containing protein</fullName>
    </recommendedName>
</protein>
<dbReference type="PANTHER" id="PTHR10913">
    <property type="entry name" value="FOLLISTATIN-RELATED"/>
    <property type="match status" value="1"/>
</dbReference>
<dbReference type="Proteomes" id="UP000277300">
    <property type="component" value="Unassembled WGS sequence"/>
</dbReference>
<keyword evidence="3" id="KW-1015">Disulfide bond</keyword>
<dbReference type="Pfam" id="PF07648">
    <property type="entry name" value="Kazal_2"/>
    <property type="match status" value="2"/>
</dbReference>
<comment type="caution">
    <text evidence="8">The sequence shown here is derived from an EMBL/GenBank/DDBJ whole genome shotgun (WGS) entry which is preliminary data.</text>
</comment>
<proteinExistence type="predicted"/>
<dbReference type="EMBL" id="MBAD02001899">
    <property type="protein sequence ID" value="RLN51158.1"/>
    <property type="molecule type" value="Genomic_DNA"/>
</dbReference>
<evidence type="ECO:0000259" key="6">
    <source>
        <dbReference type="PROSITE" id="PS51465"/>
    </source>
</evidence>
<name>A0A3F2RGL5_9STRA</name>
<evidence type="ECO:0000313" key="10">
    <source>
        <dbReference type="Proteomes" id="UP000284657"/>
    </source>
</evidence>
<evidence type="ECO:0000313" key="8">
    <source>
        <dbReference type="EMBL" id="RLN56456.1"/>
    </source>
</evidence>
<feature type="chain" id="PRO_5036082206" description="Kazal-like domain-containing protein" evidence="5">
    <location>
        <begin position="20"/>
        <end position="173"/>
    </location>
</feature>
<gene>
    <name evidence="7" type="ORF">BBJ29_005878</name>
    <name evidence="8" type="ORF">BBP00_00007997</name>
</gene>
<dbReference type="CDD" id="cd00104">
    <property type="entry name" value="KAZAL_FS"/>
    <property type="match status" value="2"/>
</dbReference>
<dbReference type="Gene3D" id="3.30.60.30">
    <property type="match status" value="2"/>
</dbReference>
<evidence type="ECO:0000256" key="2">
    <source>
        <dbReference type="ARBA" id="ARBA00022900"/>
    </source>
</evidence>
<feature type="domain" description="Kazal-like" evidence="6">
    <location>
        <begin position="128"/>
        <end position="173"/>
    </location>
</feature>
<organism evidence="8 9">
    <name type="scientific">Phytophthora kernoviae</name>
    <dbReference type="NCBI Taxonomy" id="325452"/>
    <lineage>
        <taxon>Eukaryota</taxon>
        <taxon>Sar</taxon>
        <taxon>Stramenopiles</taxon>
        <taxon>Oomycota</taxon>
        <taxon>Peronosporomycetes</taxon>
        <taxon>Peronosporales</taxon>
        <taxon>Peronosporaceae</taxon>
        <taxon>Phytophthora</taxon>
    </lineage>
</organism>
<sequence>MKSAICVALAVVAVGSTAAASSGDCAFGCPGVENPVCGSDGVTYSNKCYLNLEACKSNSGITKVYDGECLATSSSDLSSSSSSSSESTQVDTYNDECEMRRVECKNKDKIPSSSPSSAPSAEASRADLDNDDECSFACFDVYRPVIGDDGKTYSNECYMRRAKCKNKDTSTDV</sequence>
<feature type="region of interest" description="Disordered" evidence="4">
    <location>
        <begin position="72"/>
        <end position="96"/>
    </location>
</feature>
<dbReference type="InterPro" id="IPR002350">
    <property type="entry name" value="Kazal_dom"/>
</dbReference>
<dbReference type="SMART" id="SM00280">
    <property type="entry name" value="KAZAL"/>
    <property type="match status" value="2"/>
</dbReference>
<accession>A0A3F2RGL5</accession>